<dbReference type="EMBL" id="JBBNAG010000001">
    <property type="protein sequence ID" value="KAK9167617.1"/>
    <property type="molecule type" value="Genomic_DNA"/>
</dbReference>
<evidence type="ECO:0000313" key="2">
    <source>
        <dbReference type="EMBL" id="KAK9167617.1"/>
    </source>
</evidence>
<dbReference type="AlphaFoldDB" id="A0AAP0Q4N2"/>
<proteinExistence type="predicted"/>
<evidence type="ECO:0000313" key="3">
    <source>
        <dbReference type="Proteomes" id="UP001419268"/>
    </source>
</evidence>
<name>A0AAP0Q4N2_9MAGN</name>
<feature type="region of interest" description="Disordered" evidence="1">
    <location>
        <begin position="1"/>
        <end position="47"/>
    </location>
</feature>
<dbReference type="Proteomes" id="UP001419268">
    <property type="component" value="Unassembled WGS sequence"/>
</dbReference>
<accession>A0AAP0Q4N2</accession>
<evidence type="ECO:0000256" key="1">
    <source>
        <dbReference type="SAM" id="MobiDB-lite"/>
    </source>
</evidence>
<organism evidence="2 3">
    <name type="scientific">Stephania cephalantha</name>
    <dbReference type="NCBI Taxonomy" id="152367"/>
    <lineage>
        <taxon>Eukaryota</taxon>
        <taxon>Viridiplantae</taxon>
        <taxon>Streptophyta</taxon>
        <taxon>Embryophyta</taxon>
        <taxon>Tracheophyta</taxon>
        <taxon>Spermatophyta</taxon>
        <taxon>Magnoliopsida</taxon>
        <taxon>Ranunculales</taxon>
        <taxon>Menispermaceae</taxon>
        <taxon>Menispermoideae</taxon>
        <taxon>Cissampelideae</taxon>
        <taxon>Stephania</taxon>
    </lineage>
</organism>
<comment type="caution">
    <text evidence="2">The sequence shown here is derived from an EMBL/GenBank/DDBJ whole genome shotgun (WGS) entry which is preliminary data.</text>
</comment>
<feature type="region of interest" description="Disordered" evidence="1">
    <location>
        <begin position="248"/>
        <end position="271"/>
    </location>
</feature>
<sequence length="271" mass="29613">MATSRPRTAAQGSRRRRGERRGATARWHVAGGPIDPRRDNNSGQGVVTSTKLDDAMDSMDFGLETSIEGHWTYEAIVGCRVRISRSERDVMRTIWIARGEVLRFSSLRFSSLLFSSISCALSLLSLSSGCSRLGSQPPPTPTAAPMSHFAGRSVTTKGLTYGLGWTPSGSRCRHATFGGATGGGDGAGSSRPISSANELIELLRRDFQEMPTHILHVTHDHTLTQDQLRKVQGQLRHMKQVLMDKLEISFTPAPPRDVPANESKTDNDLDD</sequence>
<keyword evidence="3" id="KW-1185">Reference proteome</keyword>
<gene>
    <name evidence="2" type="ORF">Scep_002808</name>
</gene>
<reference evidence="2 3" key="1">
    <citation type="submission" date="2024-01" db="EMBL/GenBank/DDBJ databases">
        <title>Genome assemblies of Stephania.</title>
        <authorList>
            <person name="Yang L."/>
        </authorList>
    </citation>
    <scope>NUCLEOTIDE SEQUENCE [LARGE SCALE GENOMIC DNA]</scope>
    <source>
        <strain evidence="2">JXDWG</strain>
        <tissue evidence="2">Leaf</tissue>
    </source>
</reference>
<protein>
    <submittedName>
        <fullName evidence="2">Uncharacterized protein</fullName>
    </submittedName>
</protein>